<dbReference type="Gene3D" id="2.30.230.10">
    <property type="entry name" value="Lipovitellin, beta-sheet shell regions, chain A"/>
    <property type="match status" value="1"/>
</dbReference>
<dbReference type="SMART" id="SM00216">
    <property type="entry name" value="VWD"/>
    <property type="match status" value="1"/>
</dbReference>
<feature type="domain" description="Vitellogenin" evidence="8">
    <location>
        <begin position="24"/>
        <end position="842"/>
    </location>
</feature>
<evidence type="ECO:0000256" key="1">
    <source>
        <dbReference type="ARBA" id="ARBA00022729"/>
    </source>
</evidence>
<protein>
    <submittedName>
        <fullName evidence="10">Vitellogenin 1</fullName>
    </submittedName>
</protein>
<evidence type="ECO:0000313" key="10">
    <source>
        <dbReference type="EMBL" id="ADD73551.1"/>
    </source>
</evidence>
<evidence type="ECO:0000256" key="3">
    <source>
        <dbReference type="ARBA" id="ARBA00023157"/>
    </source>
</evidence>
<name>D4N2J8_PARNA</name>
<feature type="compositionally biased region" description="Basic and acidic residues" evidence="6">
    <location>
        <begin position="489"/>
        <end position="498"/>
    </location>
</feature>
<sequence>MKCYLAILLFVGAALSNSTHFYGWKPEREFVFRFESKVDSSIPEIRSNQKAGVKLTSLIRVQAKQDYSLIIKLENPKFWTFNGIQDQRNDEREQPIPEPLKAHLEKPFKAHLRRGVVESLFVESNEPNTVTNIKKAVLANLNMDLSASRRNAIESNRLEMPDEQALDQSPLDQSYFTVREQSLHGDCQTSYNIHELPQYEAEEIEEQMQQEESRRNQEQHLQGGLSQGREVCRGKKYWQVSKTRNFDNCVERPVYQKWTGVEPKCDVTKSGCKDLTSHMSTTNYIVCGDDIREFVIRKSETENTIMAHLAWKTEEKFLNKAKVIIELIKEEAISSPIQPPKDEREIKDLIFEFPEKTYGSNQNNHGNHEQEKMSEQEKNRIEQESGVRPVLPKPSLRGAPWMLVSVPMNKEEIAREVVEQMKKISREIYESPDSCTSKGDVAGHLNVLVKALRPLSYDDLKYVESKVEAESQRLEEEQQSGSRYSNRQRQQELEREQSGRFNGRQRQQQDEEQQQQEQEQQERNQRHVIQALFYDVMSKVGTNPAVMLMKERIGNNQLPKSLRMRMIQQTLLNVRTPTKELLKELTGLMQSQLKTHPESRLYTNAVVQMSSLIYRACVNPSKANRYPVRIFGHFCDKDSEIVNEWVRFLQTELETEEKRPEVRLTLITAIGKTGSLKAAQVLMSQIVAKKEFSPMVRSLAVYSIKRVAKMEPVHIKPLLLNIIDNIAEESEVRIAAVAILPWTMPTTSELQKVAVRTWFEPSKQFAAFVHSTFKSLIHTKVPELIPTGQKVVSVISLVKPFEFGYQYSNNFNSNNLVRYLDMVISQKISLVRSKFNLAPVRTSWINMVFGSSYTLAGPSFTLYNQGMDKWIDLIMYHTKQVSPASQKVAEELQKITQALNIHDRSEKVNKKPELFAQVALFDNENEFFLDEAKIAEMVEDLAQKLRQEENILNERISFNMTRFVRPIEMETVGPSDAGFPIYLERTLPMVFALRGSSQVVMEDEVPKKVMLKVVPVVNIKMGAHMGVISPFTHELIGTGLDLATHFALPLEITLEKKLTQVTMDIKVPNQVTKEIEAIHVFVTPFTMKKDLRKIRPVSKSTELKVILSGEPLKELKRDIGRALEIDAKLIAETDARYVDLQSYVEKIRQHNLVSLMSSFYLPSTIRMSSAKLVFNPQQSKTKEISLSFSLLKASKEALHEEVQFQPLGKELNDMTLIKEVCRENYKNDNYRNNKCIVELSAIEEVDQNVRSICERHQFQNCKQLEAICHKAREICESTQGLRSQECENKADSCFKRVLLLQNMHKAFATNQIQSGSVVSLRADAALRSQYGSRAVHAAVSVGYQKERNQNGAEVKIMSNVEVKASESPVYEIKLLTTAQVPRVNNRWNSNQILEEALQLILNGKIEYGFETESSKKVIQLKSMMSKSEEQKESVKKSPEYKRCSEEEQSGKRLSDVCEYTRHQSASIDEIKAEVQFPESIVRCPYFNKLGELIKSLFMGQMWEERTSEEESNRSETDLRLKAKFSRTGDEAQLEAEIAGNKYKIINVRIPKVLKGVFPMSMRNPMSYVVLQKATKHSCPPSCRVEPRYVSTFDNKTYSYEMNNCWHLLFKDCAQKVPVAVLAKNLNNEKKEVKILSGITEIIMTPESNSDLKLNLNINGRQEEIRLQSGEVRQFNEEQLELRRFRDNVYLASFAKESLWVLFDGERIEISPSQMLKSRACGLCGDNNGENTADLLTPRNCLMSKPRFAAYTYMIQENSCQGVPASDKQRYEEEKSECVKEEFIPTPVDSLIRKVAAKGLKITRPLMSQHVVEKHMQSGQTCISIQKIRVCSKNNQEETQEPKPSQVARRRLQFVCIDRPSILAQQLEQKALSGESLNVQSLLGQSVAYTKLVYEPQTCQRQSNRV</sequence>
<dbReference type="InterPro" id="IPR001747">
    <property type="entry name" value="Vitellogenin_N"/>
</dbReference>
<dbReference type="PANTHER" id="PTHR23345:SF15">
    <property type="entry name" value="VITELLOGENIN 1-RELATED"/>
    <property type="match status" value="1"/>
</dbReference>
<evidence type="ECO:0000256" key="4">
    <source>
        <dbReference type="ARBA" id="ARBA00023180"/>
    </source>
</evidence>
<keyword evidence="1 7" id="KW-0732">Signal</keyword>
<feature type="region of interest" description="Disordered" evidence="6">
    <location>
        <begin position="1427"/>
        <end position="1446"/>
    </location>
</feature>
<evidence type="ECO:0000256" key="2">
    <source>
        <dbReference type="ARBA" id="ARBA00022761"/>
    </source>
</evidence>
<dbReference type="PROSITE" id="PS51211">
    <property type="entry name" value="VITELLOGENIN"/>
    <property type="match status" value="1"/>
</dbReference>
<dbReference type="Gene3D" id="2.20.80.10">
    <property type="entry name" value="Lipovitellin-phosvitin complex, chain A, domain 4"/>
    <property type="match status" value="1"/>
</dbReference>
<dbReference type="PANTHER" id="PTHR23345">
    <property type="entry name" value="VITELLOGENIN-RELATED"/>
    <property type="match status" value="1"/>
</dbReference>
<dbReference type="SUPFAM" id="SSF48431">
    <property type="entry name" value="Lipovitellin-phosvitin complex, superhelical domain"/>
    <property type="match status" value="1"/>
</dbReference>
<reference evidence="10" key="1">
    <citation type="submission" date="2009-05" db="EMBL/GenBank/DDBJ databases">
        <authorList>
            <person name="Lee J.-S."/>
        </authorList>
    </citation>
    <scope>NUCLEOTIDE SEQUENCE</scope>
</reference>
<keyword evidence="4" id="KW-0325">Glycoprotein</keyword>
<dbReference type="SUPFAM" id="SSF56968">
    <property type="entry name" value="Lipovitellin-phosvitin complex, beta-sheet shell regions"/>
    <property type="match status" value="2"/>
</dbReference>
<evidence type="ECO:0000256" key="6">
    <source>
        <dbReference type="SAM" id="MobiDB-lite"/>
    </source>
</evidence>
<comment type="caution">
    <text evidence="5">Lacks conserved residue(s) required for the propagation of feature annotation.</text>
</comment>
<dbReference type="InterPro" id="IPR015816">
    <property type="entry name" value="Vitellinogen_b-sht_N"/>
</dbReference>
<evidence type="ECO:0000259" key="9">
    <source>
        <dbReference type="PROSITE" id="PS51233"/>
    </source>
</evidence>
<dbReference type="Pfam" id="PF01347">
    <property type="entry name" value="Vitellogenin_N"/>
    <property type="match status" value="1"/>
</dbReference>
<reference evidence="10" key="2">
    <citation type="journal article" date="2010" name="Comp. Biochem. Physiol. C Toxicol. Pharmacol.">
        <title>Molecular characterization and expression of vitellogenin (Vg) genes from the cyclopoid copepod, Paracyclopina nana exposed to heavy metals.</title>
        <authorList>
            <person name="Hwang D.S."/>
            <person name="Lee K.W."/>
            <person name="Han J."/>
            <person name="Park H.G."/>
            <person name="Lee J."/>
            <person name="Lee Y.M."/>
            <person name="Lee J.S."/>
        </authorList>
    </citation>
    <scope>NUCLEOTIDE SEQUENCE</scope>
</reference>
<dbReference type="InterPro" id="IPR011030">
    <property type="entry name" value="Lipovitellin_superhlx_dom"/>
</dbReference>
<evidence type="ECO:0000256" key="7">
    <source>
        <dbReference type="SAM" id="SignalP"/>
    </source>
</evidence>
<feature type="domain" description="VWFD" evidence="9">
    <location>
        <begin position="1580"/>
        <end position="1760"/>
    </location>
</feature>
<proteinExistence type="evidence at transcript level"/>
<keyword evidence="2" id="KW-0758">Storage protein</keyword>
<dbReference type="GO" id="GO:0045735">
    <property type="term" value="F:nutrient reservoir activity"/>
    <property type="evidence" value="ECO:0007669"/>
    <property type="project" value="UniProtKB-KW"/>
</dbReference>
<evidence type="ECO:0000259" key="8">
    <source>
        <dbReference type="PROSITE" id="PS51211"/>
    </source>
</evidence>
<dbReference type="PROSITE" id="PS51233">
    <property type="entry name" value="VWFD"/>
    <property type="match status" value="1"/>
</dbReference>
<evidence type="ECO:0000256" key="5">
    <source>
        <dbReference type="PROSITE-ProRule" id="PRU00557"/>
    </source>
</evidence>
<dbReference type="InterPro" id="IPR050733">
    <property type="entry name" value="Vitellogenin/Apolipophorin"/>
</dbReference>
<feature type="region of interest" description="Disordered" evidence="6">
    <location>
        <begin position="204"/>
        <end position="225"/>
    </location>
</feature>
<dbReference type="InterPro" id="IPR001846">
    <property type="entry name" value="VWF_type-D"/>
</dbReference>
<dbReference type="Pfam" id="PF00094">
    <property type="entry name" value="VWD"/>
    <property type="match status" value="1"/>
</dbReference>
<keyword evidence="3" id="KW-1015">Disulfide bond</keyword>
<feature type="compositionally biased region" description="Basic and acidic residues" evidence="6">
    <location>
        <begin position="366"/>
        <end position="385"/>
    </location>
</feature>
<dbReference type="SMART" id="SM00638">
    <property type="entry name" value="LPD_N"/>
    <property type="match status" value="1"/>
</dbReference>
<organism evidence="10">
    <name type="scientific">Paracyclopina nana</name>
    <name type="common">Marine copepod</name>
    <dbReference type="NCBI Taxonomy" id="565004"/>
    <lineage>
        <taxon>Eukaryota</taxon>
        <taxon>Metazoa</taxon>
        <taxon>Ecdysozoa</taxon>
        <taxon>Arthropoda</taxon>
        <taxon>Crustacea</taxon>
        <taxon>Multicrustacea</taxon>
        <taxon>Hexanauplia</taxon>
        <taxon>Copepoda</taxon>
        <taxon>Cyclopoida</taxon>
        <taxon>Cyclopettidae</taxon>
        <taxon>Paracyclopina</taxon>
    </lineage>
</organism>
<dbReference type="InterPro" id="IPR015255">
    <property type="entry name" value="Vitellinogen_open_b-sht"/>
</dbReference>
<feature type="region of interest" description="Disordered" evidence="6">
    <location>
        <begin position="472"/>
        <end position="524"/>
    </location>
</feature>
<dbReference type="Pfam" id="PF09172">
    <property type="entry name" value="Vit_open_b-sht"/>
    <property type="match status" value="1"/>
</dbReference>
<accession>D4N2J8</accession>
<dbReference type="InterPro" id="IPR015819">
    <property type="entry name" value="Lipid_transp_b-sht_shell"/>
</dbReference>
<dbReference type="Gene3D" id="1.25.10.20">
    <property type="entry name" value="Vitellinogen, superhelical"/>
    <property type="match status" value="1"/>
</dbReference>
<feature type="signal peptide" evidence="7">
    <location>
        <begin position="1"/>
        <end position="16"/>
    </location>
</feature>
<dbReference type="EMBL" id="GQ205415">
    <property type="protein sequence ID" value="ADD73551.1"/>
    <property type="molecule type" value="mRNA"/>
</dbReference>
<feature type="chain" id="PRO_5003061651" evidence="7">
    <location>
        <begin position="17"/>
        <end position="1905"/>
    </location>
</feature>
<dbReference type="SMART" id="SM01169">
    <property type="entry name" value="DUF1943"/>
    <property type="match status" value="1"/>
</dbReference>
<feature type="region of interest" description="Disordered" evidence="6">
    <location>
        <begin position="357"/>
        <end position="392"/>
    </location>
</feature>
<dbReference type="GO" id="GO:0005319">
    <property type="term" value="F:lipid transporter activity"/>
    <property type="evidence" value="ECO:0007669"/>
    <property type="project" value="InterPro"/>
</dbReference>